<sequence>MTQLTLYRTPGAPVPHATFDHAEEIASVLTRAGIGYERWETHTVLASDASDDDVLHAYRAEIDRLLATRGYASVDVFRITPDAPHRATARRKFLSEHTHAEDEVRFFVEGQAAFYLHLDDLVYKVVCTEGDLISVPAGTRHWFDMGGAPRFTAIRLFGTPDGWVATFTGDPIASTLPLIDDIPIETA</sequence>
<proteinExistence type="inferred from homology"/>
<evidence type="ECO:0000256" key="9">
    <source>
        <dbReference type="HAMAP-Rule" id="MF_01682"/>
    </source>
</evidence>
<evidence type="ECO:0000256" key="8">
    <source>
        <dbReference type="ARBA" id="ARBA00023167"/>
    </source>
</evidence>
<dbReference type="UniPathway" id="UPA00904">
    <property type="reaction ID" value="UER00878"/>
</dbReference>
<feature type="binding site" evidence="9">
    <location>
        <position position="97"/>
    </location>
    <ligand>
        <name>Fe(2+)</name>
        <dbReference type="ChEBI" id="CHEBI:29033"/>
    </ligand>
</feature>
<keyword evidence="4 9" id="KW-0479">Metal-binding</keyword>
<feature type="binding site" evidence="9">
    <location>
        <position position="99"/>
    </location>
    <ligand>
        <name>Ni(2+)</name>
        <dbReference type="ChEBI" id="CHEBI:49786"/>
    </ligand>
</feature>
<dbReference type="GO" id="GO:0010308">
    <property type="term" value="F:acireductone dioxygenase (Ni2+-requiring) activity"/>
    <property type="evidence" value="ECO:0007669"/>
    <property type="project" value="UniProtKB-UniRule"/>
</dbReference>
<feature type="site" description="May play a role in metal incorporation in vivo" evidence="9">
    <location>
        <position position="96"/>
    </location>
</feature>
<accession>A0A494XFS9</accession>
<comment type="caution">
    <text evidence="10">The sequence shown here is derived from an EMBL/GenBank/DDBJ whole genome shotgun (WGS) entry which is preliminary data.</text>
</comment>
<keyword evidence="7 9" id="KW-0408">Iron</keyword>
<feature type="binding site" evidence="9">
    <location>
        <position position="141"/>
    </location>
    <ligand>
        <name>Ni(2+)</name>
        <dbReference type="ChEBI" id="CHEBI:49786"/>
    </ligand>
</feature>
<comment type="cofactor">
    <cofactor evidence="9">
        <name>Fe(2+)</name>
        <dbReference type="ChEBI" id="CHEBI:29033"/>
    </cofactor>
    <text evidence="9">Binds 1 Fe(2+) cation per monomer.</text>
</comment>
<feature type="binding site" evidence="9">
    <location>
        <position position="103"/>
    </location>
    <ligand>
        <name>Fe(2+)</name>
        <dbReference type="ChEBI" id="CHEBI:29033"/>
    </ligand>
</feature>
<comment type="pathway">
    <text evidence="9">Amino-acid biosynthesis; L-methionine biosynthesis via salvage pathway; L-methionine from S-methyl-5-thio-alpha-D-ribose 1-phosphate: step 5/6.</text>
</comment>
<dbReference type="InterPro" id="IPR011051">
    <property type="entry name" value="RmlC_Cupin_sf"/>
</dbReference>
<evidence type="ECO:0000256" key="7">
    <source>
        <dbReference type="ARBA" id="ARBA00023004"/>
    </source>
</evidence>
<evidence type="ECO:0000313" key="10">
    <source>
        <dbReference type="EMBL" id="RKP49637.1"/>
    </source>
</evidence>
<dbReference type="CDD" id="cd02232">
    <property type="entry name" value="cupin_ARD"/>
    <property type="match status" value="1"/>
</dbReference>
<feature type="binding site" evidence="9">
    <location>
        <position position="99"/>
    </location>
    <ligand>
        <name>Fe(2+)</name>
        <dbReference type="ChEBI" id="CHEBI:29033"/>
    </ligand>
</feature>
<comment type="similarity">
    <text evidence="9">Belongs to the acireductone dioxygenase (ARD) family.</text>
</comment>
<protein>
    <recommendedName>
        <fullName evidence="9">Acireductone dioxygenase</fullName>
    </recommendedName>
    <alternativeName>
        <fullName evidence="9">1,2-dihydroxy-3-keto-5-methylthiopentene dioxygenase</fullName>
        <shortName evidence="9">DHK-MTPene dioxygenase</shortName>
    </alternativeName>
    <alternativeName>
        <fullName evidence="9">Acireductone dioxygenase (Fe(2+)-requiring)</fullName>
        <shortName evidence="9">ARD'</shortName>
        <shortName evidence="9">Fe-ARD</shortName>
        <ecNumber evidence="9">1.13.11.54</ecNumber>
    </alternativeName>
    <alternativeName>
        <fullName evidence="9">Acireductone dioxygenase (Ni(2+)-requiring)</fullName>
        <shortName evidence="9">ARD</shortName>
        <shortName evidence="9">Ni-ARD</shortName>
        <ecNumber evidence="9">1.13.11.53</ecNumber>
    </alternativeName>
</protein>
<dbReference type="PANTHER" id="PTHR23418:SF0">
    <property type="entry name" value="ACIREDUCTONE DIOXYGENASE"/>
    <property type="match status" value="1"/>
</dbReference>
<dbReference type="Proteomes" id="UP000270342">
    <property type="component" value="Unassembled WGS sequence"/>
</dbReference>
<comment type="cofactor">
    <cofactor evidence="9">
        <name>Ni(2+)</name>
        <dbReference type="ChEBI" id="CHEBI:49786"/>
    </cofactor>
    <text evidence="9">Binds 1 nickel ion per monomer.</text>
</comment>
<keyword evidence="2 9" id="KW-0533">Nickel</keyword>
<dbReference type="PANTHER" id="PTHR23418">
    <property type="entry name" value="ACIREDUCTONE DIOXYGENASE"/>
    <property type="match status" value="1"/>
</dbReference>
<evidence type="ECO:0000313" key="11">
    <source>
        <dbReference type="Proteomes" id="UP000270342"/>
    </source>
</evidence>
<keyword evidence="6 9" id="KW-0560">Oxidoreductase</keyword>
<evidence type="ECO:0000256" key="1">
    <source>
        <dbReference type="ARBA" id="ARBA00000428"/>
    </source>
</evidence>
<comment type="catalytic activity">
    <reaction evidence="1 9">
        <text>1,2-dihydroxy-5-(methylsulfanyl)pent-1-en-3-one + O2 = 4-methylsulfanyl-2-oxobutanoate + formate + 2 H(+)</text>
        <dbReference type="Rhea" id="RHEA:24504"/>
        <dbReference type="ChEBI" id="CHEBI:15378"/>
        <dbReference type="ChEBI" id="CHEBI:15379"/>
        <dbReference type="ChEBI" id="CHEBI:15740"/>
        <dbReference type="ChEBI" id="CHEBI:16723"/>
        <dbReference type="ChEBI" id="CHEBI:49252"/>
        <dbReference type="EC" id="1.13.11.54"/>
    </reaction>
</comment>
<dbReference type="InterPro" id="IPR014710">
    <property type="entry name" value="RmlC-like_jellyroll"/>
</dbReference>
<feature type="site" description="Important to generate the dianion" evidence="9">
    <location>
        <position position="105"/>
    </location>
</feature>
<feature type="binding site" evidence="9">
    <location>
        <position position="97"/>
    </location>
    <ligand>
        <name>Ni(2+)</name>
        <dbReference type="ChEBI" id="CHEBI:49786"/>
    </ligand>
</feature>
<dbReference type="InterPro" id="IPR023956">
    <property type="entry name" value="ARD_bac"/>
</dbReference>
<keyword evidence="8 9" id="KW-0486">Methionine biosynthesis</keyword>
<dbReference type="Pfam" id="PF03079">
    <property type="entry name" value="ARD"/>
    <property type="match status" value="1"/>
</dbReference>
<reference evidence="10 11" key="1">
    <citation type="submission" date="2018-10" db="EMBL/GenBank/DDBJ databases">
        <title>Robbsia sp. DHC34, isolated from soil.</title>
        <authorList>
            <person name="Gao Z.-H."/>
            <person name="Qiu L.-H."/>
        </authorList>
    </citation>
    <scope>NUCLEOTIDE SEQUENCE [LARGE SCALE GENOMIC DNA]</scope>
    <source>
        <strain evidence="10 11">DHC34</strain>
    </source>
</reference>
<evidence type="ECO:0000256" key="5">
    <source>
        <dbReference type="ARBA" id="ARBA00022964"/>
    </source>
</evidence>
<dbReference type="EC" id="1.13.11.54" evidence="9"/>
<dbReference type="GO" id="GO:0016151">
    <property type="term" value="F:nickel cation binding"/>
    <property type="evidence" value="ECO:0007669"/>
    <property type="project" value="UniProtKB-UniRule"/>
</dbReference>
<organism evidence="10 11">
    <name type="scientific">Pararobbsia silviterrae</name>
    <dbReference type="NCBI Taxonomy" id="1792498"/>
    <lineage>
        <taxon>Bacteria</taxon>
        <taxon>Pseudomonadati</taxon>
        <taxon>Pseudomonadota</taxon>
        <taxon>Betaproteobacteria</taxon>
        <taxon>Burkholderiales</taxon>
        <taxon>Burkholderiaceae</taxon>
        <taxon>Pararobbsia</taxon>
    </lineage>
</organism>
<feature type="binding site" evidence="9">
    <location>
        <position position="141"/>
    </location>
    <ligand>
        <name>Fe(2+)</name>
        <dbReference type="ChEBI" id="CHEBI:29033"/>
    </ligand>
</feature>
<dbReference type="AlphaFoldDB" id="A0A494XFS9"/>
<keyword evidence="3 9" id="KW-0028">Amino-acid biosynthesis</keyword>
<dbReference type="EMBL" id="RBZU01000010">
    <property type="protein sequence ID" value="RKP49637.1"/>
    <property type="molecule type" value="Genomic_DNA"/>
</dbReference>
<dbReference type="GO" id="GO:0019284">
    <property type="term" value="P:L-methionine salvage from S-adenosylmethionine"/>
    <property type="evidence" value="ECO:0007669"/>
    <property type="project" value="InterPro"/>
</dbReference>
<comment type="catalytic activity">
    <reaction evidence="9">
        <text>1,2-dihydroxy-5-(methylsulfanyl)pent-1-en-3-one + O2 = 3-(methylsulfanyl)propanoate + CO + formate + 2 H(+)</text>
        <dbReference type="Rhea" id="RHEA:14161"/>
        <dbReference type="ChEBI" id="CHEBI:15378"/>
        <dbReference type="ChEBI" id="CHEBI:15379"/>
        <dbReference type="ChEBI" id="CHEBI:15740"/>
        <dbReference type="ChEBI" id="CHEBI:17245"/>
        <dbReference type="ChEBI" id="CHEBI:49016"/>
        <dbReference type="ChEBI" id="CHEBI:49252"/>
        <dbReference type="EC" id="1.13.11.53"/>
    </reaction>
</comment>
<dbReference type="HAMAP" id="MF_01682">
    <property type="entry name" value="Salvage_MtnD"/>
    <property type="match status" value="1"/>
</dbReference>
<name>A0A494XFS9_9BURK</name>
<dbReference type="EC" id="1.13.11.53" evidence="9"/>
<feature type="binding site" evidence="9">
    <location>
        <position position="103"/>
    </location>
    <ligand>
        <name>Ni(2+)</name>
        <dbReference type="ChEBI" id="CHEBI:49786"/>
    </ligand>
</feature>
<dbReference type="InterPro" id="IPR004313">
    <property type="entry name" value="ARD"/>
</dbReference>
<dbReference type="Gene3D" id="2.60.120.10">
    <property type="entry name" value="Jelly Rolls"/>
    <property type="match status" value="1"/>
</dbReference>
<evidence type="ECO:0000256" key="2">
    <source>
        <dbReference type="ARBA" id="ARBA00022596"/>
    </source>
</evidence>
<dbReference type="GO" id="GO:0005506">
    <property type="term" value="F:iron ion binding"/>
    <property type="evidence" value="ECO:0007669"/>
    <property type="project" value="UniProtKB-UniRule"/>
</dbReference>
<dbReference type="GO" id="GO:0010309">
    <property type="term" value="F:acireductone dioxygenase [iron(II)-requiring] activity"/>
    <property type="evidence" value="ECO:0007669"/>
    <property type="project" value="UniProtKB-UniRule"/>
</dbReference>
<comment type="function">
    <text evidence="9">Catalyzes 2 different reactions between oxygene and the acireductone 1,2-dihydroxy-3-keto-5-methylthiopentene (DHK-MTPene) depending upon the metal bound in the active site. Fe-containing acireductone dioxygenase (Fe-ARD) produces formate and 2-keto-4-methylthiobutyrate (KMTB), the alpha-ketoacid precursor of methionine in the methionine recycle pathway. Ni-containing acireductone dioxygenase (Ni-ARD) produces methylthiopropionate, carbon monoxide and formate, and does not lie on the methionine recycle pathway.</text>
</comment>
<dbReference type="OrthoDB" id="6058at2"/>
<dbReference type="GO" id="GO:0019509">
    <property type="term" value="P:L-methionine salvage from methylthioadenosine"/>
    <property type="evidence" value="ECO:0007669"/>
    <property type="project" value="UniProtKB-UniRule"/>
</dbReference>
<feature type="site" description="May play a role in transmitting local conformational changes" evidence="9">
    <location>
        <position position="102"/>
    </location>
</feature>
<keyword evidence="5 9" id="KW-0223">Dioxygenase</keyword>
<evidence type="ECO:0000256" key="3">
    <source>
        <dbReference type="ARBA" id="ARBA00022605"/>
    </source>
</evidence>
<evidence type="ECO:0000256" key="4">
    <source>
        <dbReference type="ARBA" id="ARBA00022723"/>
    </source>
</evidence>
<evidence type="ECO:0000256" key="6">
    <source>
        <dbReference type="ARBA" id="ARBA00023002"/>
    </source>
</evidence>
<gene>
    <name evidence="9" type="primary">mtnD</name>
    <name evidence="10" type="ORF">D7S86_20305</name>
</gene>
<keyword evidence="11" id="KW-1185">Reference proteome</keyword>
<dbReference type="RefSeq" id="WP_121088685.1">
    <property type="nucleotide sequence ID" value="NZ_RBZU01000010.1"/>
</dbReference>
<dbReference type="SUPFAM" id="SSF51182">
    <property type="entry name" value="RmlC-like cupins"/>
    <property type="match status" value="1"/>
</dbReference>
<comment type="subunit">
    <text evidence="9">Monomer.</text>
</comment>